<evidence type="ECO:0000313" key="2">
    <source>
        <dbReference type="Proteomes" id="UP001060085"/>
    </source>
</evidence>
<name>A0ACC0C111_CATRO</name>
<gene>
    <name evidence="1" type="ORF">M9H77_09526</name>
</gene>
<sequence>MAMTTQTMPSSTEWIQFYHHNLSNEPNTRPTTIFGGQVAESTVVTTTFNSATVPSPRGLGGHNSDHLSPDSGRVSRPIRRRSRASRRTPTTLLNTDTSNFRAMVQQFTGGPNNYDNNPAIFPTMGFQHFPSGANFSFGHGNHVPQQQQIMNPGRAAGAPNRYPNMQFNQQVDGQDYVFGSMNNVNHHGSVDDHEFLPRLENYRTTSSNDNSRNNNNNNSV</sequence>
<reference evidence="2" key="1">
    <citation type="journal article" date="2023" name="Nat. Plants">
        <title>Single-cell RNA sequencing provides a high-resolution roadmap for understanding the multicellular compartmentation of specialized metabolism.</title>
        <authorList>
            <person name="Sun S."/>
            <person name="Shen X."/>
            <person name="Li Y."/>
            <person name="Li Y."/>
            <person name="Wang S."/>
            <person name="Li R."/>
            <person name="Zhang H."/>
            <person name="Shen G."/>
            <person name="Guo B."/>
            <person name="Wei J."/>
            <person name="Xu J."/>
            <person name="St-Pierre B."/>
            <person name="Chen S."/>
            <person name="Sun C."/>
        </authorList>
    </citation>
    <scope>NUCLEOTIDE SEQUENCE [LARGE SCALE GENOMIC DNA]</scope>
</reference>
<proteinExistence type="predicted"/>
<accession>A0ACC0C111</accession>
<protein>
    <submittedName>
        <fullName evidence="1">Uncharacterized protein</fullName>
    </submittedName>
</protein>
<comment type="caution">
    <text evidence="1">The sequence shown here is derived from an EMBL/GenBank/DDBJ whole genome shotgun (WGS) entry which is preliminary data.</text>
</comment>
<organism evidence="1 2">
    <name type="scientific">Catharanthus roseus</name>
    <name type="common">Madagascar periwinkle</name>
    <name type="synonym">Vinca rosea</name>
    <dbReference type="NCBI Taxonomy" id="4058"/>
    <lineage>
        <taxon>Eukaryota</taxon>
        <taxon>Viridiplantae</taxon>
        <taxon>Streptophyta</taxon>
        <taxon>Embryophyta</taxon>
        <taxon>Tracheophyta</taxon>
        <taxon>Spermatophyta</taxon>
        <taxon>Magnoliopsida</taxon>
        <taxon>eudicotyledons</taxon>
        <taxon>Gunneridae</taxon>
        <taxon>Pentapetalae</taxon>
        <taxon>asterids</taxon>
        <taxon>lamiids</taxon>
        <taxon>Gentianales</taxon>
        <taxon>Apocynaceae</taxon>
        <taxon>Rauvolfioideae</taxon>
        <taxon>Vinceae</taxon>
        <taxon>Catharanthinae</taxon>
        <taxon>Catharanthus</taxon>
    </lineage>
</organism>
<evidence type="ECO:0000313" key="1">
    <source>
        <dbReference type="EMBL" id="KAI5678576.1"/>
    </source>
</evidence>
<dbReference type="Proteomes" id="UP001060085">
    <property type="component" value="Linkage Group LG02"/>
</dbReference>
<keyword evidence="2" id="KW-1185">Reference proteome</keyword>
<dbReference type="EMBL" id="CM044702">
    <property type="protein sequence ID" value="KAI5678576.1"/>
    <property type="molecule type" value="Genomic_DNA"/>
</dbReference>